<dbReference type="InParanoid" id="G0NJ05"/>
<feature type="signal peptide" evidence="1">
    <location>
        <begin position="1"/>
        <end position="18"/>
    </location>
</feature>
<gene>
    <name evidence="2" type="ORF">CAEBREN_19516</name>
</gene>
<organism evidence="3">
    <name type="scientific">Caenorhabditis brenneri</name>
    <name type="common">Nematode worm</name>
    <dbReference type="NCBI Taxonomy" id="135651"/>
    <lineage>
        <taxon>Eukaryota</taxon>
        <taxon>Metazoa</taxon>
        <taxon>Ecdysozoa</taxon>
        <taxon>Nematoda</taxon>
        <taxon>Chromadorea</taxon>
        <taxon>Rhabditida</taxon>
        <taxon>Rhabditina</taxon>
        <taxon>Rhabditomorpha</taxon>
        <taxon>Rhabditoidea</taxon>
        <taxon>Rhabditidae</taxon>
        <taxon>Peloderinae</taxon>
        <taxon>Caenorhabditis</taxon>
    </lineage>
</organism>
<sequence length="97" mass="10306">MAKALFLTLFVLVAAASAQNTGPGTPADCSTLECPTPAGCAMVRPLVCTIPVDNKCPTVPKCVKDNVCMYSRCTTGFQCVLKEVWSEEDPVASCEPY</sequence>
<evidence type="ECO:0000256" key="1">
    <source>
        <dbReference type="SAM" id="SignalP"/>
    </source>
</evidence>
<dbReference type="AlphaFoldDB" id="G0NJ05"/>
<dbReference type="EMBL" id="GL379893">
    <property type="protein sequence ID" value="EGT32107.1"/>
    <property type="molecule type" value="Genomic_DNA"/>
</dbReference>
<keyword evidence="3" id="KW-1185">Reference proteome</keyword>
<accession>G0NJ05</accession>
<name>G0NJ05_CAEBE</name>
<feature type="chain" id="PRO_5003405228" evidence="1">
    <location>
        <begin position="19"/>
        <end position="97"/>
    </location>
</feature>
<evidence type="ECO:0000313" key="3">
    <source>
        <dbReference type="Proteomes" id="UP000008068"/>
    </source>
</evidence>
<dbReference type="Proteomes" id="UP000008068">
    <property type="component" value="Unassembled WGS sequence"/>
</dbReference>
<proteinExistence type="predicted"/>
<reference evidence="3" key="1">
    <citation type="submission" date="2011-07" db="EMBL/GenBank/DDBJ databases">
        <authorList>
            <consortium name="Caenorhabditis brenneri Sequencing and Analysis Consortium"/>
            <person name="Wilson R.K."/>
        </authorList>
    </citation>
    <scope>NUCLEOTIDE SEQUENCE [LARGE SCALE GENOMIC DNA]</scope>
    <source>
        <strain evidence="3">PB2801</strain>
    </source>
</reference>
<keyword evidence="1" id="KW-0732">Signal</keyword>
<dbReference type="HOGENOM" id="CLU_2348517_0_0_1"/>
<evidence type="ECO:0000313" key="2">
    <source>
        <dbReference type="EMBL" id="EGT32107.1"/>
    </source>
</evidence>
<protein>
    <submittedName>
        <fullName evidence="2">Uncharacterized protein</fullName>
    </submittedName>
</protein>